<dbReference type="Pfam" id="PF22048">
    <property type="entry name" value="LSO1_2-like"/>
    <property type="match status" value="1"/>
</dbReference>
<organism evidence="6 7">
    <name type="scientific">Mucor lusitanicus CBS 277.49</name>
    <dbReference type="NCBI Taxonomy" id="747725"/>
    <lineage>
        <taxon>Eukaryota</taxon>
        <taxon>Fungi</taxon>
        <taxon>Fungi incertae sedis</taxon>
        <taxon>Mucoromycota</taxon>
        <taxon>Mucoromycotina</taxon>
        <taxon>Mucoromycetes</taxon>
        <taxon>Mucorales</taxon>
        <taxon>Mucorineae</taxon>
        <taxon>Mucoraceae</taxon>
        <taxon>Mucor</taxon>
    </lineage>
</organism>
<dbReference type="PANTHER" id="PTHR21680">
    <property type="entry name" value="COILED-COIL DOMAIN-CONTAINING PROTEIN 124"/>
    <property type="match status" value="1"/>
</dbReference>
<evidence type="ECO:0000259" key="5">
    <source>
        <dbReference type="Pfam" id="PF22048"/>
    </source>
</evidence>
<dbReference type="Pfam" id="PF06244">
    <property type="entry name" value="Ccdc124"/>
    <property type="match status" value="1"/>
</dbReference>
<feature type="region of interest" description="Disordered" evidence="3">
    <location>
        <begin position="65"/>
        <end position="130"/>
    </location>
</feature>
<gene>
    <name evidence="6" type="ORF">MUCCIDRAFT_92420</name>
</gene>
<evidence type="ECO:0000256" key="3">
    <source>
        <dbReference type="SAM" id="MobiDB-lite"/>
    </source>
</evidence>
<feature type="compositionally biased region" description="Basic and acidic residues" evidence="3">
    <location>
        <begin position="115"/>
        <end position="130"/>
    </location>
</feature>
<comment type="similarity">
    <text evidence="1">Belongs to the CCDC124 family.</text>
</comment>
<dbReference type="GO" id="GO:0005634">
    <property type="term" value="C:nucleus"/>
    <property type="evidence" value="ECO:0007669"/>
    <property type="project" value="TreeGrafter"/>
</dbReference>
<feature type="compositionally biased region" description="Low complexity" evidence="3">
    <location>
        <begin position="226"/>
        <end position="254"/>
    </location>
</feature>
<feature type="compositionally biased region" description="Basic and acidic residues" evidence="3">
    <location>
        <begin position="194"/>
        <end position="208"/>
    </location>
</feature>
<evidence type="ECO:0000313" key="6">
    <source>
        <dbReference type="EMBL" id="OAD00214.1"/>
    </source>
</evidence>
<proteinExistence type="inferred from homology"/>
<protein>
    <recommendedName>
        <fullName evidence="8">HMG box domain-containing protein</fullName>
    </recommendedName>
</protein>
<dbReference type="GO" id="GO:0003713">
    <property type="term" value="F:transcription coactivator activity"/>
    <property type="evidence" value="ECO:0007669"/>
    <property type="project" value="TreeGrafter"/>
</dbReference>
<dbReference type="VEuPathDB" id="FungiDB:MUCCIDRAFT_92420"/>
<dbReference type="GO" id="GO:0006366">
    <property type="term" value="P:transcription by RNA polymerase II"/>
    <property type="evidence" value="ECO:0007669"/>
    <property type="project" value="TreeGrafter"/>
</dbReference>
<comment type="caution">
    <text evidence="6">The sequence shown here is derived from an EMBL/GenBank/DDBJ whole genome shotgun (WGS) entry which is preliminary data.</text>
</comment>
<feature type="compositionally biased region" description="Basic and acidic residues" evidence="3">
    <location>
        <begin position="20"/>
        <end position="52"/>
    </location>
</feature>
<sequence>MAKKGINTKVEAANNRKAGSRAEKEQQKRAELEAKEDAKWAKGAKKNDKKELEAEKKAAALAKKLEKQKLLDEEEKALNKPKPPKANYTKKSVFTTEKTPAKKSAVPTALYEEDEPKKTKPILTEKDIEKHPERRFKNALKEFEEREIKNYRAQYPGLRLSQLKEIMYKEFQKSPDNPFNQTNVFSYNTTLEEVNRKLYGEPEPTKGEEEQDDETDANDASKESEQATAAAAATSSATTGSATKSVSKKTGASY</sequence>
<dbReference type="AlphaFoldDB" id="A0A168IQ72"/>
<feature type="domain" description="Coiled-coil" evidence="4">
    <location>
        <begin position="124"/>
        <end position="181"/>
    </location>
</feature>
<name>A0A168IQ72_MUCCL</name>
<dbReference type="InterPro" id="IPR010422">
    <property type="entry name" value="Ccdc124/Oxs1"/>
</dbReference>
<evidence type="ECO:0000259" key="4">
    <source>
        <dbReference type="Pfam" id="PF06244"/>
    </source>
</evidence>
<dbReference type="PANTHER" id="PTHR21680:SF0">
    <property type="entry name" value="COILED-COIL DOMAIN-CONTAINING PROTEIN 124"/>
    <property type="match status" value="1"/>
</dbReference>
<reference evidence="6 7" key="1">
    <citation type="submission" date="2015-06" db="EMBL/GenBank/DDBJ databases">
        <title>Expansion of signal transduction pathways in fungi by whole-genome duplication.</title>
        <authorList>
            <consortium name="DOE Joint Genome Institute"/>
            <person name="Corrochano L.M."/>
            <person name="Kuo A."/>
            <person name="Marcet-Houben M."/>
            <person name="Polaino S."/>
            <person name="Salamov A."/>
            <person name="Villalobos J.M."/>
            <person name="Alvarez M.I."/>
            <person name="Avalos J."/>
            <person name="Benito E.P."/>
            <person name="Benoit I."/>
            <person name="Burger G."/>
            <person name="Camino L.P."/>
            <person name="Canovas D."/>
            <person name="Cerda-Olmedo E."/>
            <person name="Cheng J.-F."/>
            <person name="Dominguez A."/>
            <person name="Elias M."/>
            <person name="Eslava A.P."/>
            <person name="Glaser F."/>
            <person name="Grimwood J."/>
            <person name="Gutierrez G."/>
            <person name="Heitman J."/>
            <person name="Henrissat B."/>
            <person name="Iturriaga E.A."/>
            <person name="Lang B.F."/>
            <person name="Lavin J.L."/>
            <person name="Lee S."/>
            <person name="Li W."/>
            <person name="Lindquist E."/>
            <person name="Lopez-Garcia S."/>
            <person name="Luque E.M."/>
            <person name="Marcos A.T."/>
            <person name="Martin J."/>
            <person name="Mccluskey K."/>
            <person name="Medina H.R."/>
            <person name="Miralles-Duran A."/>
            <person name="Miyazaki A."/>
            <person name="Munoz-Torres E."/>
            <person name="Oguiza J.A."/>
            <person name="Ohm R."/>
            <person name="Olmedo M."/>
            <person name="Orejas M."/>
            <person name="Ortiz-Castellanos L."/>
            <person name="Pisabarro A.G."/>
            <person name="Rodriguez-Romero J."/>
            <person name="Ruiz-Herrera J."/>
            <person name="Ruiz-Vazquez R."/>
            <person name="Sanz C."/>
            <person name="Schackwitz W."/>
            <person name="Schmutz J."/>
            <person name="Shahriari M."/>
            <person name="Shelest E."/>
            <person name="Silva-Franco F."/>
            <person name="Soanes D."/>
            <person name="Syed K."/>
            <person name="Tagua V.G."/>
            <person name="Talbot N.J."/>
            <person name="Thon M."/>
            <person name="De Vries R.P."/>
            <person name="Wiebenga A."/>
            <person name="Yadav J.S."/>
            <person name="Braun E.L."/>
            <person name="Baker S."/>
            <person name="Garre V."/>
            <person name="Horwitz B."/>
            <person name="Torres-Martinez S."/>
            <person name="Idnurm A."/>
            <person name="Herrera-Estrella A."/>
            <person name="Gabaldon T."/>
            <person name="Grigoriev I.V."/>
        </authorList>
    </citation>
    <scope>NUCLEOTIDE SEQUENCE [LARGE SCALE GENOMIC DNA]</scope>
    <source>
        <strain evidence="6 7">CBS 277.49</strain>
    </source>
</reference>
<dbReference type="STRING" id="747725.A0A168IQ72"/>
<keyword evidence="2" id="KW-0175">Coiled coil</keyword>
<evidence type="ECO:0000256" key="1">
    <source>
        <dbReference type="ARBA" id="ARBA00008296"/>
    </source>
</evidence>
<feature type="domain" description="LSO1/LSO2" evidence="5">
    <location>
        <begin position="8"/>
        <end position="75"/>
    </location>
</feature>
<dbReference type="InterPro" id="IPR054414">
    <property type="entry name" value="Ccdc124/Oxs1_C"/>
</dbReference>
<dbReference type="EMBL" id="AMYB01000007">
    <property type="protein sequence ID" value="OAD00214.1"/>
    <property type="molecule type" value="Genomic_DNA"/>
</dbReference>
<evidence type="ECO:0008006" key="8">
    <source>
        <dbReference type="Google" id="ProtNLM"/>
    </source>
</evidence>
<dbReference type="InterPro" id="IPR054413">
    <property type="entry name" value="LSO1/2"/>
</dbReference>
<dbReference type="OrthoDB" id="76412at2759"/>
<dbReference type="Proteomes" id="UP000077051">
    <property type="component" value="Unassembled WGS sequence"/>
</dbReference>
<keyword evidence="7" id="KW-1185">Reference proteome</keyword>
<feature type="region of interest" description="Disordered" evidence="3">
    <location>
        <begin position="1"/>
        <end position="52"/>
    </location>
</feature>
<evidence type="ECO:0000313" key="7">
    <source>
        <dbReference type="Proteomes" id="UP000077051"/>
    </source>
</evidence>
<feature type="region of interest" description="Disordered" evidence="3">
    <location>
        <begin position="194"/>
        <end position="254"/>
    </location>
</feature>
<accession>A0A168IQ72</accession>
<evidence type="ECO:0000256" key="2">
    <source>
        <dbReference type="ARBA" id="ARBA00023054"/>
    </source>
</evidence>
<feature type="compositionally biased region" description="Polar residues" evidence="3">
    <location>
        <begin position="89"/>
        <end position="98"/>
    </location>
</feature>